<dbReference type="InterPro" id="IPR028978">
    <property type="entry name" value="Chorismate_lyase_/UTRA_dom_sf"/>
</dbReference>
<dbReference type="NCBIfam" id="TIGR02325">
    <property type="entry name" value="C_P_lyase_phnF"/>
    <property type="match status" value="1"/>
</dbReference>
<dbReference type="SMART" id="SM00345">
    <property type="entry name" value="HTH_GNTR"/>
    <property type="match status" value="1"/>
</dbReference>
<dbReference type="InterPro" id="IPR036390">
    <property type="entry name" value="WH_DNA-bd_sf"/>
</dbReference>
<dbReference type="Gene3D" id="3.40.1410.10">
    <property type="entry name" value="Chorismate lyase-like"/>
    <property type="match status" value="1"/>
</dbReference>
<evidence type="ECO:0000256" key="2">
    <source>
        <dbReference type="ARBA" id="ARBA00023125"/>
    </source>
</evidence>
<dbReference type="AlphaFoldDB" id="A0A0P1GP76"/>
<dbReference type="PANTHER" id="PTHR44846">
    <property type="entry name" value="MANNOSYL-D-GLYCERATE TRANSPORT/METABOLISM SYSTEM REPRESSOR MNGR-RELATED"/>
    <property type="match status" value="1"/>
</dbReference>
<dbReference type="SUPFAM" id="SSF64288">
    <property type="entry name" value="Chorismate lyase-like"/>
    <property type="match status" value="1"/>
</dbReference>
<dbReference type="GO" id="GO:0003677">
    <property type="term" value="F:DNA binding"/>
    <property type="evidence" value="ECO:0007669"/>
    <property type="project" value="UniProtKB-KW"/>
</dbReference>
<dbReference type="Pfam" id="PF07702">
    <property type="entry name" value="UTRA"/>
    <property type="match status" value="1"/>
</dbReference>
<dbReference type="STRING" id="340021.TM5383_01566"/>
<dbReference type="CDD" id="cd07377">
    <property type="entry name" value="WHTH_GntR"/>
    <property type="match status" value="1"/>
</dbReference>
<evidence type="ECO:0000313" key="5">
    <source>
        <dbReference type="EMBL" id="CUH84357.1"/>
    </source>
</evidence>
<keyword evidence="1" id="KW-0805">Transcription regulation</keyword>
<dbReference type="GO" id="GO:0003700">
    <property type="term" value="F:DNA-binding transcription factor activity"/>
    <property type="evidence" value="ECO:0007669"/>
    <property type="project" value="InterPro"/>
</dbReference>
<gene>
    <name evidence="5" type="primary">phnF</name>
    <name evidence="5" type="ORF">TM5383_01566</name>
</gene>
<evidence type="ECO:0000256" key="3">
    <source>
        <dbReference type="ARBA" id="ARBA00023163"/>
    </source>
</evidence>
<evidence type="ECO:0000313" key="6">
    <source>
        <dbReference type="Proteomes" id="UP000051681"/>
    </source>
</evidence>
<dbReference type="PROSITE" id="PS50949">
    <property type="entry name" value="HTH_GNTR"/>
    <property type="match status" value="1"/>
</dbReference>
<protein>
    <submittedName>
        <fullName evidence="5">Putative transcriptional regulator PhnF</fullName>
    </submittedName>
</protein>
<keyword evidence="2" id="KW-0238">DNA-binding</keyword>
<dbReference type="RefSeq" id="WP_058318482.1">
    <property type="nucleotide sequence ID" value="NZ_CYSF01000007.1"/>
</dbReference>
<reference evidence="5 6" key="1">
    <citation type="submission" date="2015-09" db="EMBL/GenBank/DDBJ databases">
        <authorList>
            <consortium name="Swine Surveillance"/>
        </authorList>
    </citation>
    <scope>NUCLEOTIDE SEQUENCE [LARGE SCALE GENOMIC DNA]</scope>
    <source>
        <strain evidence="5 6">CECT 8383</strain>
    </source>
</reference>
<keyword evidence="6" id="KW-1185">Reference proteome</keyword>
<dbReference type="OrthoDB" id="9800645at2"/>
<name>A0A0P1GP76_9RHOB</name>
<dbReference type="InterPro" id="IPR000524">
    <property type="entry name" value="Tscrpt_reg_HTH_GntR"/>
</dbReference>
<dbReference type="SMART" id="SM00866">
    <property type="entry name" value="UTRA"/>
    <property type="match status" value="1"/>
</dbReference>
<dbReference type="PRINTS" id="PR00035">
    <property type="entry name" value="HTHGNTR"/>
</dbReference>
<dbReference type="EMBL" id="CYSF01000007">
    <property type="protein sequence ID" value="CUH84357.1"/>
    <property type="molecule type" value="Genomic_DNA"/>
</dbReference>
<sequence>MAKTPIWKSISTALSGEIAAGHYRAGDKLPTESQLAARFSVNRHTVRRALQALQEQGLTQSRRGAGVFVMAEPTDYPIGRRVRFHQSLQAAGRMATKKVLNLQTRPSDQAEAEALGLVKGDSVHVYEGVSMADHVPVALARAVFPAMRFPTLPENLVNFGSITEALAAEGVADYTRTSTRITAVIADATQASQLNITEGAPLLRTKAISVDDQGHTVEYGHTWFVGDRMTLVVEG</sequence>
<keyword evidence="3" id="KW-0804">Transcription</keyword>
<organism evidence="5 6">
    <name type="scientific">Thalassovita mediterranea</name>
    <dbReference type="NCBI Taxonomy" id="340021"/>
    <lineage>
        <taxon>Bacteria</taxon>
        <taxon>Pseudomonadati</taxon>
        <taxon>Pseudomonadota</taxon>
        <taxon>Alphaproteobacteria</taxon>
        <taxon>Rhodobacterales</taxon>
        <taxon>Roseobacteraceae</taxon>
        <taxon>Thalassovita</taxon>
    </lineage>
</organism>
<dbReference type="SUPFAM" id="SSF46785">
    <property type="entry name" value="Winged helix' DNA-binding domain"/>
    <property type="match status" value="1"/>
</dbReference>
<dbReference type="Proteomes" id="UP000051681">
    <property type="component" value="Unassembled WGS sequence"/>
</dbReference>
<dbReference type="InterPro" id="IPR050679">
    <property type="entry name" value="Bact_HTH_transcr_reg"/>
</dbReference>
<proteinExistence type="predicted"/>
<dbReference type="InterPro" id="IPR011663">
    <property type="entry name" value="UTRA"/>
</dbReference>
<evidence type="ECO:0000259" key="4">
    <source>
        <dbReference type="PROSITE" id="PS50949"/>
    </source>
</evidence>
<feature type="domain" description="HTH gntR-type" evidence="4">
    <location>
        <begin position="4"/>
        <end position="72"/>
    </location>
</feature>
<dbReference type="Pfam" id="PF00392">
    <property type="entry name" value="GntR"/>
    <property type="match status" value="1"/>
</dbReference>
<dbReference type="InterPro" id="IPR012702">
    <property type="entry name" value="CP_lyase_PhnF"/>
</dbReference>
<accession>A0A0P1GP76</accession>
<dbReference type="InterPro" id="IPR036388">
    <property type="entry name" value="WH-like_DNA-bd_sf"/>
</dbReference>
<dbReference type="Gene3D" id="1.10.10.10">
    <property type="entry name" value="Winged helix-like DNA-binding domain superfamily/Winged helix DNA-binding domain"/>
    <property type="match status" value="1"/>
</dbReference>
<evidence type="ECO:0000256" key="1">
    <source>
        <dbReference type="ARBA" id="ARBA00023015"/>
    </source>
</evidence>